<dbReference type="OrthoDB" id="5329898at2"/>
<name>A0A377J866_9HELI</name>
<dbReference type="EMBL" id="UGHV01000001">
    <property type="protein sequence ID" value="STO97983.1"/>
    <property type="molecule type" value="Genomic_DNA"/>
</dbReference>
<gene>
    <name evidence="1" type="ORF">NCTC12410_01828</name>
</gene>
<dbReference type="Proteomes" id="UP000254841">
    <property type="component" value="Unassembled WGS sequence"/>
</dbReference>
<protein>
    <submittedName>
        <fullName evidence="1">Uncharacterized protein</fullName>
    </submittedName>
</protein>
<organism evidence="1 2">
    <name type="scientific">Helicobacter canis</name>
    <dbReference type="NCBI Taxonomy" id="29419"/>
    <lineage>
        <taxon>Bacteria</taxon>
        <taxon>Pseudomonadati</taxon>
        <taxon>Campylobacterota</taxon>
        <taxon>Epsilonproteobacteria</taxon>
        <taxon>Campylobacterales</taxon>
        <taxon>Helicobacteraceae</taxon>
        <taxon>Helicobacter</taxon>
    </lineage>
</organism>
<sequence>MLHKLSQIDKLAGSKVDSKLESKGIKHFNANLPVLLKVLAKSQGNSYLLKLGNTTLQTTAHTKLEIGRSYYANMQRNHAGQIVISNLVQKPQIDALLKNAPLKLQANDLRLLSSNPQAFTQELKEFLLTQLANAHKDDFKELATLALSLTQGVISLVVSEDGADHLVQLAPRPKRNRLEFYAIFPHLGPIGGYIWQESSPAESSQQGTAKSQRVCAYFAVMNTRVKELLEEHSDELGLDSMQVASDKSPKELFPLSLSLVDMRT</sequence>
<dbReference type="RefSeq" id="WP_115012166.1">
    <property type="nucleotide sequence ID" value="NZ_UGHV01000001.1"/>
</dbReference>
<proteinExistence type="predicted"/>
<dbReference type="AlphaFoldDB" id="A0A377J866"/>
<evidence type="ECO:0000313" key="1">
    <source>
        <dbReference type="EMBL" id="STO97983.1"/>
    </source>
</evidence>
<accession>A0A377J866</accession>
<evidence type="ECO:0000313" key="2">
    <source>
        <dbReference type="Proteomes" id="UP000254841"/>
    </source>
</evidence>
<reference evidence="1 2" key="1">
    <citation type="submission" date="2018-06" db="EMBL/GenBank/DDBJ databases">
        <authorList>
            <consortium name="Pathogen Informatics"/>
            <person name="Doyle S."/>
        </authorList>
    </citation>
    <scope>NUCLEOTIDE SEQUENCE [LARGE SCALE GENOMIC DNA]</scope>
    <source>
        <strain evidence="1 2">NCTC12410</strain>
    </source>
</reference>